<dbReference type="InterPro" id="IPR017685">
    <property type="entry name" value="ArgP"/>
</dbReference>
<keyword evidence="7" id="KW-1185">Reference proteome</keyword>
<keyword evidence="2" id="KW-0805">Transcription regulation</keyword>
<evidence type="ECO:0000259" key="5">
    <source>
        <dbReference type="PROSITE" id="PS50931"/>
    </source>
</evidence>
<evidence type="ECO:0000256" key="1">
    <source>
        <dbReference type="ARBA" id="ARBA00009437"/>
    </source>
</evidence>
<dbReference type="Gene3D" id="1.10.10.10">
    <property type="entry name" value="Winged helix-like DNA-binding domain superfamily/Winged helix DNA-binding domain"/>
    <property type="match status" value="1"/>
</dbReference>
<proteinExistence type="inferred from homology"/>
<dbReference type="GO" id="GO:0003700">
    <property type="term" value="F:DNA-binding transcription factor activity"/>
    <property type="evidence" value="ECO:0007669"/>
    <property type="project" value="InterPro"/>
</dbReference>
<evidence type="ECO:0000313" key="7">
    <source>
        <dbReference type="Proteomes" id="UP000184600"/>
    </source>
</evidence>
<dbReference type="Gene3D" id="3.40.190.290">
    <property type="match status" value="1"/>
</dbReference>
<dbReference type="InterPro" id="IPR036388">
    <property type="entry name" value="WH-like_DNA-bd_sf"/>
</dbReference>
<sequence>MSLVSPQIVALITVIEERSFEAAARRLSVTPSAISQRIRTLEDRVGQLLVVRQAPCRPTPAGQQLLTKVRPMLLLEAEAMAEFHLTQDSSKLSNTFSVAVNEDSLSTWLISAFARLQHEHGYLFDIRVDDQDFTLDHLREGSVIGAITSEATPLQGCAVHRLGNIRYCAIASPEFAERYFSQGLTAKAFAEAPVIVYNRKDPLQSRFMHAVTSEWITPAAVHYLPDSLGLVEAASRHMGWTLAAEGLMTEALAKGQIINLVPDQWLDGPLYWQHAAIRSVALSQITDVFYAESAATLHR</sequence>
<organism evidence="6 7">
    <name type="scientific">Vibrio quintilis</name>
    <dbReference type="NCBI Taxonomy" id="1117707"/>
    <lineage>
        <taxon>Bacteria</taxon>
        <taxon>Pseudomonadati</taxon>
        <taxon>Pseudomonadota</taxon>
        <taxon>Gammaproteobacteria</taxon>
        <taxon>Vibrionales</taxon>
        <taxon>Vibrionaceae</taxon>
        <taxon>Vibrio</taxon>
    </lineage>
</organism>
<evidence type="ECO:0000256" key="3">
    <source>
        <dbReference type="ARBA" id="ARBA00023125"/>
    </source>
</evidence>
<dbReference type="InterPro" id="IPR050176">
    <property type="entry name" value="LTTR"/>
</dbReference>
<name>A0A1M7YQY7_9VIBR</name>
<comment type="similarity">
    <text evidence="1">Belongs to the LysR transcriptional regulatory family.</text>
</comment>
<dbReference type="NCBIfam" id="NF002964">
    <property type="entry name" value="PRK03635.1"/>
    <property type="match status" value="1"/>
</dbReference>
<accession>A0A1M7YQY7</accession>
<gene>
    <name evidence="6" type="ORF">VQ7734_00704</name>
</gene>
<dbReference type="InterPro" id="IPR000847">
    <property type="entry name" value="LysR_HTH_N"/>
</dbReference>
<evidence type="ECO:0000313" key="6">
    <source>
        <dbReference type="EMBL" id="SHO54985.1"/>
    </source>
</evidence>
<dbReference type="Pfam" id="PF03466">
    <property type="entry name" value="LysR_substrate"/>
    <property type="match status" value="1"/>
</dbReference>
<dbReference type="AlphaFoldDB" id="A0A1M7YQY7"/>
<dbReference type="NCBIfam" id="NF009888">
    <property type="entry name" value="PRK13348.1"/>
    <property type="match status" value="1"/>
</dbReference>
<dbReference type="RefSeq" id="WP_073579889.1">
    <property type="nucleotide sequence ID" value="NZ_AP024898.1"/>
</dbReference>
<dbReference type="PROSITE" id="PS50931">
    <property type="entry name" value="HTH_LYSR"/>
    <property type="match status" value="1"/>
</dbReference>
<dbReference type="PANTHER" id="PTHR30579:SF2">
    <property type="entry name" value="HTH-TYPE TRANSCRIPTIONAL REGULATOR ARGP"/>
    <property type="match status" value="1"/>
</dbReference>
<dbReference type="GO" id="GO:0003677">
    <property type="term" value="F:DNA binding"/>
    <property type="evidence" value="ECO:0007669"/>
    <property type="project" value="UniProtKB-KW"/>
</dbReference>
<evidence type="ECO:0000256" key="4">
    <source>
        <dbReference type="ARBA" id="ARBA00023163"/>
    </source>
</evidence>
<dbReference type="NCBIfam" id="TIGR03298">
    <property type="entry name" value="argP"/>
    <property type="match status" value="1"/>
</dbReference>
<dbReference type="SUPFAM" id="SSF46785">
    <property type="entry name" value="Winged helix' DNA-binding domain"/>
    <property type="match status" value="1"/>
</dbReference>
<dbReference type="OrthoDB" id="3252676at2"/>
<dbReference type="SUPFAM" id="SSF53850">
    <property type="entry name" value="Periplasmic binding protein-like II"/>
    <property type="match status" value="1"/>
</dbReference>
<dbReference type="Proteomes" id="UP000184600">
    <property type="component" value="Unassembled WGS sequence"/>
</dbReference>
<keyword evidence="4" id="KW-0804">Transcription</keyword>
<evidence type="ECO:0000256" key="2">
    <source>
        <dbReference type="ARBA" id="ARBA00023015"/>
    </source>
</evidence>
<protein>
    <submittedName>
        <fullName evidence="6">Putative HTH-type transcriptional regulator/MT2039</fullName>
    </submittedName>
</protein>
<dbReference type="PANTHER" id="PTHR30579">
    <property type="entry name" value="TRANSCRIPTIONAL REGULATOR"/>
    <property type="match status" value="1"/>
</dbReference>
<keyword evidence="3" id="KW-0238">DNA-binding</keyword>
<feature type="domain" description="HTH lysR-type" evidence="5">
    <location>
        <begin position="1"/>
        <end position="59"/>
    </location>
</feature>
<dbReference type="Pfam" id="PF00126">
    <property type="entry name" value="HTH_1"/>
    <property type="match status" value="1"/>
</dbReference>
<reference evidence="7" key="1">
    <citation type="submission" date="2016-12" db="EMBL/GenBank/DDBJ databases">
        <authorList>
            <person name="Rodrigo-Torres L."/>
            <person name="Arahal R.D."/>
            <person name="Lucena T."/>
        </authorList>
    </citation>
    <scope>NUCLEOTIDE SEQUENCE [LARGE SCALE GENOMIC DNA]</scope>
</reference>
<dbReference type="InterPro" id="IPR036390">
    <property type="entry name" value="WH_DNA-bd_sf"/>
</dbReference>
<dbReference type="InterPro" id="IPR005119">
    <property type="entry name" value="LysR_subst-bd"/>
</dbReference>
<dbReference type="EMBL" id="FRFG01000010">
    <property type="protein sequence ID" value="SHO54985.1"/>
    <property type="molecule type" value="Genomic_DNA"/>
</dbReference>